<sequence length="72" mass="8383">MSNEFKAAVWLLNLALEIKNAKSISITNEEKSQGSQDSKSLQYQDSQVEIIQHKKYQLQEEFAQELIIELER</sequence>
<proteinExistence type="predicted"/>
<organism evidence="1 2">
    <name type="scientific">Funneliformis caledonium</name>
    <dbReference type="NCBI Taxonomy" id="1117310"/>
    <lineage>
        <taxon>Eukaryota</taxon>
        <taxon>Fungi</taxon>
        <taxon>Fungi incertae sedis</taxon>
        <taxon>Mucoromycota</taxon>
        <taxon>Glomeromycotina</taxon>
        <taxon>Glomeromycetes</taxon>
        <taxon>Glomerales</taxon>
        <taxon>Glomeraceae</taxon>
        <taxon>Funneliformis</taxon>
    </lineage>
</organism>
<keyword evidence="2" id="KW-1185">Reference proteome</keyword>
<evidence type="ECO:0000313" key="1">
    <source>
        <dbReference type="EMBL" id="CAG8700106.1"/>
    </source>
</evidence>
<dbReference type="EMBL" id="CAJVPQ010007751">
    <property type="protein sequence ID" value="CAG8700106.1"/>
    <property type="molecule type" value="Genomic_DNA"/>
</dbReference>
<dbReference type="AlphaFoldDB" id="A0A9N9HQD5"/>
<name>A0A9N9HQD5_9GLOM</name>
<comment type="caution">
    <text evidence="1">The sequence shown here is derived from an EMBL/GenBank/DDBJ whole genome shotgun (WGS) entry which is preliminary data.</text>
</comment>
<gene>
    <name evidence="1" type="ORF">FCALED_LOCUS13433</name>
</gene>
<accession>A0A9N9HQD5</accession>
<evidence type="ECO:0000313" key="2">
    <source>
        <dbReference type="Proteomes" id="UP000789570"/>
    </source>
</evidence>
<reference evidence="1" key="1">
    <citation type="submission" date="2021-06" db="EMBL/GenBank/DDBJ databases">
        <authorList>
            <person name="Kallberg Y."/>
            <person name="Tangrot J."/>
            <person name="Rosling A."/>
        </authorList>
    </citation>
    <scope>NUCLEOTIDE SEQUENCE</scope>
    <source>
        <strain evidence="1">UK204</strain>
    </source>
</reference>
<protein>
    <submittedName>
        <fullName evidence="1">4163_t:CDS:1</fullName>
    </submittedName>
</protein>
<dbReference type="Proteomes" id="UP000789570">
    <property type="component" value="Unassembled WGS sequence"/>
</dbReference>